<evidence type="ECO:0000259" key="2">
    <source>
        <dbReference type="Pfam" id="PF21029"/>
    </source>
</evidence>
<evidence type="ECO:0000259" key="1">
    <source>
        <dbReference type="Pfam" id="PF07035"/>
    </source>
</evidence>
<sequence length="634" mass="71093">MLLLGENSVTFDGDSLSDIFYDDVNSKICTVRGNGTMGITLKGHLAETISFRTRETAQIKTIKFSPNGRIASIQRDDSTVDFVFLSSANGGGVNSTDLQPDVKQRCKLKNAIIIGLEWVSASQILYILNTGLELYQVNSEKKTIKLVKSFHIALLWFVYYPKSQLLIVSSGINGALLNPFLIQNGSIHKLCRFEVDFGCSNAKSKLLERDITVGSIYGILYVLVLRSSIRDSTTSDIALYELSADPAVSSKFAYSLTLGLAGMFGVHVIDNLVIVHHQTSCKSLVFDIALDLQTHFHRAVVEDSISIDPAADSFVSEGMELYTPAWVIFAPNFIIDSRAGIFTTLRVVAEQAVSHIKDNCTLLRFLMNRRNAKKTFLNTFTKMLAEKRLSLVNASTVFEWIVKSFVASEAASQMVSEQQRTRIVTEPYHEMRIEQSDLLSGVFLPLRDIASMDKKFLVNVMLECLLALNAKSIDVEPYFHEVLVNTMVEAQEYNKLQQLLQYRVIADAKPLAFNLLSLEVQHAPLIQLAVDMLARLGVNEQIVEVLLSKGKVVEAVRFIDTVGLDRFNCLKAFEAAAKTDRVTQYAIFNHFHDKKRTNVGRESDHYDVFKQKFDEMYGEKELHIANEESIFGDV</sequence>
<dbReference type="PANTHER" id="PTHR12897">
    <property type="entry name" value="COLON CANCER-ASSOCIATED PROTEIN MIC1"/>
    <property type="match status" value="1"/>
</dbReference>
<dbReference type="Proteomes" id="UP000095287">
    <property type="component" value="Unplaced"/>
</dbReference>
<dbReference type="InterPro" id="IPR049040">
    <property type="entry name" value="RMC1_N"/>
</dbReference>
<dbReference type="InterPro" id="IPR009755">
    <property type="entry name" value="RMC1_C"/>
</dbReference>
<dbReference type="AlphaFoldDB" id="A0A1I7YUM9"/>
<proteinExistence type="predicted"/>
<dbReference type="Pfam" id="PF21029">
    <property type="entry name" value="RMC1_N"/>
    <property type="match status" value="1"/>
</dbReference>
<dbReference type="GO" id="GO:0005765">
    <property type="term" value="C:lysosomal membrane"/>
    <property type="evidence" value="ECO:0007669"/>
    <property type="project" value="TreeGrafter"/>
</dbReference>
<dbReference type="InterPro" id="IPR040371">
    <property type="entry name" value="RMC1"/>
</dbReference>
<feature type="domain" description="Mic1" evidence="1">
    <location>
        <begin position="369"/>
        <end position="597"/>
    </location>
</feature>
<dbReference type="GO" id="GO:0031902">
    <property type="term" value="C:late endosome membrane"/>
    <property type="evidence" value="ECO:0007669"/>
    <property type="project" value="TreeGrafter"/>
</dbReference>
<dbReference type="PANTHER" id="PTHR12897:SF4">
    <property type="entry name" value="REGULATOR OF MON1-CCZ1 COMPLEX"/>
    <property type="match status" value="1"/>
</dbReference>
<dbReference type="WBParaSite" id="L893_g20006.t1">
    <property type="protein sequence ID" value="L893_g20006.t1"/>
    <property type="gene ID" value="L893_g20006"/>
</dbReference>
<name>A0A1I7YUM9_9BILA</name>
<reference evidence="4" key="1">
    <citation type="submission" date="2016-11" db="UniProtKB">
        <authorList>
            <consortium name="WormBaseParasite"/>
        </authorList>
    </citation>
    <scope>IDENTIFICATION</scope>
</reference>
<protein>
    <submittedName>
        <fullName evidence="4">Mic1 domain-containing protein</fullName>
    </submittedName>
</protein>
<organism evidence="3 4">
    <name type="scientific">Steinernema glaseri</name>
    <dbReference type="NCBI Taxonomy" id="37863"/>
    <lineage>
        <taxon>Eukaryota</taxon>
        <taxon>Metazoa</taxon>
        <taxon>Ecdysozoa</taxon>
        <taxon>Nematoda</taxon>
        <taxon>Chromadorea</taxon>
        <taxon>Rhabditida</taxon>
        <taxon>Tylenchina</taxon>
        <taxon>Panagrolaimomorpha</taxon>
        <taxon>Strongyloidoidea</taxon>
        <taxon>Steinernematidae</taxon>
        <taxon>Steinernema</taxon>
    </lineage>
</organism>
<keyword evidence="3" id="KW-1185">Reference proteome</keyword>
<accession>A0A1I7YUM9</accession>
<dbReference type="Pfam" id="PF07035">
    <property type="entry name" value="RMC1_C"/>
    <property type="match status" value="1"/>
</dbReference>
<feature type="domain" description="Regulator of MON1-CCZ1 complex N-terminal" evidence="2">
    <location>
        <begin position="19"/>
        <end position="144"/>
    </location>
</feature>
<evidence type="ECO:0000313" key="3">
    <source>
        <dbReference type="Proteomes" id="UP000095287"/>
    </source>
</evidence>
<dbReference type="GO" id="GO:0035658">
    <property type="term" value="C:Mon1-Ccz1 complex"/>
    <property type="evidence" value="ECO:0007669"/>
    <property type="project" value="InterPro"/>
</dbReference>
<dbReference type="GO" id="GO:0010506">
    <property type="term" value="P:regulation of autophagy"/>
    <property type="evidence" value="ECO:0007669"/>
    <property type="project" value="InterPro"/>
</dbReference>
<evidence type="ECO:0000313" key="4">
    <source>
        <dbReference type="WBParaSite" id="L893_g20006.t1"/>
    </source>
</evidence>